<comment type="caution">
    <text evidence="9">The sequence shown here is derived from an EMBL/GenBank/DDBJ whole genome shotgun (WGS) entry which is preliminary data.</text>
</comment>
<comment type="subcellular location">
    <subcellularLocation>
        <location evidence="1">Cell membrane</location>
        <topology evidence="1">Multi-pass membrane protein</topology>
    </subcellularLocation>
</comment>
<dbReference type="InterPro" id="IPR017541">
    <property type="entry name" value="Exosort-XrtG"/>
</dbReference>
<feature type="transmembrane region" description="Helical" evidence="8">
    <location>
        <begin position="154"/>
        <end position="175"/>
    </location>
</feature>
<evidence type="ECO:0000256" key="6">
    <source>
        <dbReference type="ARBA" id="ARBA00022989"/>
    </source>
</evidence>
<dbReference type="NCBIfam" id="TIGR03110">
    <property type="entry name" value="exosort_Gpos"/>
    <property type="match status" value="1"/>
</dbReference>
<accession>A0AAW8YH34</accession>
<dbReference type="GO" id="GO:0006508">
    <property type="term" value="P:proteolysis"/>
    <property type="evidence" value="ECO:0007669"/>
    <property type="project" value="UniProtKB-KW"/>
</dbReference>
<keyword evidence="3" id="KW-0645">Protease</keyword>
<dbReference type="NCBIfam" id="TIGR04178">
    <property type="entry name" value="exo_archaeo"/>
    <property type="match status" value="1"/>
</dbReference>
<keyword evidence="4 8" id="KW-0812">Transmembrane</keyword>
<reference evidence="9" key="1">
    <citation type="journal article" date="2023" name="PeerJ">
        <title>Selection and evaluation of lactic acid bacteria from chicken feces in Thailand as potential probiotics.</title>
        <authorList>
            <person name="Khurajog B."/>
            <person name="Disastra Y."/>
            <person name="Lawwyne L.D."/>
            <person name="Sirichokchatchawan W."/>
            <person name="Niyomtham W."/>
            <person name="Yindee J."/>
            <person name="Hampson D.J."/>
            <person name="Prapasarakul N."/>
        </authorList>
    </citation>
    <scope>NUCLEOTIDE SEQUENCE</scope>
    <source>
        <strain evidence="9">BF9</strain>
    </source>
</reference>
<dbReference type="RefSeq" id="WP_008841930.1">
    <property type="nucleotide sequence ID" value="NZ_CP035151.1"/>
</dbReference>
<evidence type="ECO:0000256" key="4">
    <source>
        <dbReference type="ARBA" id="ARBA00022692"/>
    </source>
</evidence>
<keyword evidence="7 8" id="KW-0472">Membrane</keyword>
<dbReference type="Proteomes" id="UP001280897">
    <property type="component" value="Unassembled WGS sequence"/>
</dbReference>
<sequence>MNIYLIIGIVIWLYSLSILKRAHLSAFHFIVGSGGLFFILMAISDPYWVWFFTHAVINGVKVITNPFKICAVMSQYGMVNIFNTLAPVNMSIDYECSGIIETAAFVSLVVFLPLYNRHERLFFSLLGMVWIYVANIIRLLVVIVIVHFGGGPVFFLAHSIIGRIVFYVLVIILYYEVFTYSQLSRSLYRSFKGKVRQINVKIKGKQH</sequence>
<dbReference type="GO" id="GO:0005886">
    <property type="term" value="C:plasma membrane"/>
    <property type="evidence" value="ECO:0007669"/>
    <property type="project" value="UniProtKB-SubCell"/>
</dbReference>
<dbReference type="EMBL" id="JAWJAV010000002">
    <property type="protein sequence ID" value="MDV2620834.1"/>
    <property type="molecule type" value="Genomic_DNA"/>
</dbReference>
<feature type="transmembrane region" description="Helical" evidence="8">
    <location>
        <begin position="122"/>
        <end position="148"/>
    </location>
</feature>
<reference evidence="9" key="2">
    <citation type="submission" date="2023-10" db="EMBL/GenBank/DDBJ databases">
        <authorList>
            <person name="Khurajog B."/>
        </authorList>
    </citation>
    <scope>NUCLEOTIDE SEQUENCE</scope>
    <source>
        <strain evidence="9">BF9</strain>
    </source>
</reference>
<dbReference type="GO" id="GO:0008233">
    <property type="term" value="F:peptidase activity"/>
    <property type="evidence" value="ECO:0007669"/>
    <property type="project" value="UniProtKB-KW"/>
</dbReference>
<evidence type="ECO:0000256" key="3">
    <source>
        <dbReference type="ARBA" id="ARBA00022670"/>
    </source>
</evidence>
<evidence type="ECO:0000256" key="8">
    <source>
        <dbReference type="SAM" id="Phobius"/>
    </source>
</evidence>
<keyword evidence="5" id="KW-0378">Hydrolase</keyword>
<keyword evidence="2" id="KW-1003">Cell membrane</keyword>
<proteinExistence type="predicted"/>
<dbReference type="AlphaFoldDB" id="A0AAW8YH34"/>
<feature type="transmembrane region" description="Helical" evidence="8">
    <location>
        <begin position="97"/>
        <end position="115"/>
    </location>
</feature>
<evidence type="ECO:0000256" key="7">
    <source>
        <dbReference type="ARBA" id="ARBA00023136"/>
    </source>
</evidence>
<protein>
    <submittedName>
        <fullName evidence="9">Exosortase family protein XrtG</fullName>
    </submittedName>
</protein>
<evidence type="ECO:0000256" key="2">
    <source>
        <dbReference type="ARBA" id="ARBA00022475"/>
    </source>
</evidence>
<gene>
    <name evidence="9" type="primary">xrtG</name>
    <name evidence="9" type="ORF">R0G89_03700</name>
</gene>
<feature type="transmembrane region" description="Helical" evidence="8">
    <location>
        <begin position="24"/>
        <end position="43"/>
    </location>
</feature>
<evidence type="ECO:0000256" key="5">
    <source>
        <dbReference type="ARBA" id="ARBA00022801"/>
    </source>
</evidence>
<keyword evidence="6 8" id="KW-1133">Transmembrane helix</keyword>
<organism evidence="9 10">
    <name type="scientific">Pediococcus acidilactici</name>
    <dbReference type="NCBI Taxonomy" id="1254"/>
    <lineage>
        <taxon>Bacteria</taxon>
        <taxon>Bacillati</taxon>
        <taxon>Bacillota</taxon>
        <taxon>Bacilli</taxon>
        <taxon>Lactobacillales</taxon>
        <taxon>Lactobacillaceae</taxon>
        <taxon>Pediococcus</taxon>
        <taxon>Pediococcus acidilactici group</taxon>
    </lineage>
</organism>
<evidence type="ECO:0000313" key="9">
    <source>
        <dbReference type="EMBL" id="MDV2620834.1"/>
    </source>
</evidence>
<evidence type="ECO:0000256" key="1">
    <source>
        <dbReference type="ARBA" id="ARBA00004651"/>
    </source>
</evidence>
<evidence type="ECO:0000313" key="10">
    <source>
        <dbReference type="Proteomes" id="UP001280897"/>
    </source>
</evidence>
<name>A0AAW8YH34_PEDAC</name>
<dbReference type="InterPro" id="IPR026392">
    <property type="entry name" value="Exo/Archaeosortase_dom"/>
</dbReference>